<dbReference type="GO" id="GO:0031966">
    <property type="term" value="C:mitochondrial membrane"/>
    <property type="evidence" value="ECO:0007669"/>
    <property type="project" value="UniProtKB-SubCell"/>
</dbReference>
<feature type="transmembrane region" description="Helical" evidence="7">
    <location>
        <begin position="52"/>
        <end position="74"/>
    </location>
</feature>
<dbReference type="AlphaFoldDB" id="A0A4P9XZF8"/>
<evidence type="ECO:0000256" key="7">
    <source>
        <dbReference type="SAM" id="Phobius"/>
    </source>
</evidence>
<proteinExistence type="predicted"/>
<evidence type="ECO:0000256" key="2">
    <source>
        <dbReference type="ARBA" id="ARBA00022692"/>
    </source>
</evidence>
<feature type="domain" description="HIG1" evidence="8">
    <location>
        <begin position="1"/>
        <end position="84"/>
    </location>
</feature>
<keyword evidence="3 7" id="KW-1133">Transmembrane helix</keyword>
<dbReference type="PANTHER" id="PTHR12297">
    <property type="entry name" value="HYPOXIA-INDUCBILE GENE 1 HIG1 -RELATED"/>
    <property type="match status" value="1"/>
</dbReference>
<comment type="subcellular location">
    <subcellularLocation>
        <location evidence="1">Mitochondrion membrane</location>
    </subcellularLocation>
</comment>
<evidence type="ECO:0000256" key="3">
    <source>
        <dbReference type="ARBA" id="ARBA00022989"/>
    </source>
</evidence>
<dbReference type="InterPro" id="IPR007667">
    <property type="entry name" value="Hypoxia_induced_domain"/>
</dbReference>
<gene>
    <name evidence="9" type="ORF">BJ684DRAFT_21654</name>
</gene>
<dbReference type="EMBL" id="KZ988667">
    <property type="protein sequence ID" value="RKP11764.1"/>
    <property type="molecule type" value="Genomic_DNA"/>
</dbReference>
<keyword evidence="10" id="KW-1185">Reference proteome</keyword>
<feature type="transmembrane region" description="Helical" evidence="7">
    <location>
        <begin position="21"/>
        <end position="40"/>
    </location>
</feature>
<name>A0A4P9XZF8_9FUNG</name>
<evidence type="ECO:0000259" key="8">
    <source>
        <dbReference type="PROSITE" id="PS51503"/>
    </source>
</evidence>
<dbReference type="Pfam" id="PF04588">
    <property type="entry name" value="HIG_1_N"/>
    <property type="match status" value="1"/>
</dbReference>
<feature type="region of interest" description="Disordered" evidence="6">
    <location>
        <begin position="82"/>
        <end position="131"/>
    </location>
</feature>
<dbReference type="Gene3D" id="6.10.140.1320">
    <property type="match status" value="1"/>
</dbReference>
<evidence type="ECO:0000256" key="4">
    <source>
        <dbReference type="ARBA" id="ARBA00023128"/>
    </source>
</evidence>
<accession>A0A4P9XZF8</accession>
<organism evidence="9 10">
    <name type="scientific">Piptocephalis cylindrospora</name>
    <dbReference type="NCBI Taxonomy" id="1907219"/>
    <lineage>
        <taxon>Eukaryota</taxon>
        <taxon>Fungi</taxon>
        <taxon>Fungi incertae sedis</taxon>
        <taxon>Zoopagomycota</taxon>
        <taxon>Zoopagomycotina</taxon>
        <taxon>Zoopagomycetes</taxon>
        <taxon>Zoopagales</taxon>
        <taxon>Piptocephalidaceae</taxon>
        <taxon>Piptocephalis</taxon>
    </lineage>
</organism>
<evidence type="ECO:0000256" key="5">
    <source>
        <dbReference type="ARBA" id="ARBA00023136"/>
    </source>
</evidence>
<dbReference type="GO" id="GO:0097250">
    <property type="term" value="P:mitochondrial respirasome assembly"/>
    <property type="evidence" value="ECO:0007669"/>
    <property type="project" value="TreeGrafter"/>
</dbReference>
<dbReference type="OrthoDB" id="6604018at2759"/>
<sequence>MSDADLTILGRLKRRCMQEPWVPIGGVATVGALLAATLQMRRGNLVSANHLLRIRVATQGLTVTAMLLGSYLALDKKRKESAQEAAAENIPGKQDPAVPAEKPEWEKRLDKKMARAERERQRREAASSNSS</sequence>
<protein>
    <submittedName>
        <fullName evidence="9">Hypoxia induced protein conserved region-domain-containing protein</fullName>
    </submittedName>
</protein>
<evidence type="ECO:0000313" key="10">
    <source>
        <dbReference type="Proteomes" id="UP000267251"/>
    </source>
</evidence>
<keyword evidence="2 7" id="KW-0812">Transmembrane</keyword>
<keyword evidence="4" id="KW-0496">Mitochondrion</keyword>
<feature type="compositionally biased region" description="Basic and acidic residues" evidence="6">
    <location>
        <begin position="101"/>
        <end position="125"/>
    </location>
</feature>
<dbReference type="InterPro" id="IPR050355">
    <property type="entry name" value="RCF1"/>
</dbReference>
<dbReference type="PROSITE" id="PS51503">
    <property type="entry name" value="HIG1"/>
    <property type="match status" value="1"/>
</dbReference>
<keyword evidence="5 7" id="KW-0472">Membrane</keyword>
<evidence type="ECO:0000256" key="6">
    <source>
        <dbReference type="SAM" id="MobiDB-lite"/>
    </source>
</evidence>
<reference evidence="10" key="1">
    <citation type="journal article" date="2018" name="Nat. Microbiol.">
        <title>Leveraging single-cell genomics to expand the fungal tree of life.</title>
        <authorList>
            <person name="Ahrendt S.R."/>
            <person name="Quandt C.A."/>
            <person name="Ciobanu D."/>
            <person name="Clum A."/>
            <person name="Salamov A."/>
            <person name="Andreopoulos B."/>
            <person name="Cheng J.F."/>
            <person name="Woyke T."/>
            <person name="Pelin A."/>
            <person name="Henrissat B."/>
            <person name="Reynolds N.K."/>
            <person name="Benny G.L."/>
            <person name="Smith M.E."/>
            <person name="James T.Y."/>
            <person name="Grigoriev I.V."/>
        </authorList>
    </citation>
    <scope>NUCLEOTIDE SEQUENCE [LARGE SCALE GENOMIC DNA]</scope>
</reference>
<evidence type="ECO:0000313" key="9">
    <source>
        <dbReference type="EMBL" id="RKP11764.1"/>
    </source>
</evidence>
<dbReference type="PANTHER" id="PTHR12297:SF3">
    <property type="entry name" value="HIG1 DOMAIN FAMILY MEMBER 1A"/>
    <property type="match status" value="1"/>
</dbReference>
<evidence type="ECO:0000256" key="1">
    <source>
        <dbReference type="ARBA" id="ARBA00004325"/>
    </source>
</evidence>
<dbReference type="Proteomes" id="UP000267251">
    <property type="component" value="Unassembled WGS sequence"/>
</dbReference>